<dbReference type="InterPro" id="IPR000182">
    <property type="entry name" value="GNAT_dom"/>
</dbReference>
<dbReference type="Gene3D" id="3.40.630.30">
    <property type="match status" value="1"/>
</dbReference>
<evidence type="ECO:0000313" key="2">
    <source>
        <dbReference type="EMBL" id="KIO77708.1"/>
    </source>
</evidence>
<comment type="caution">
    <text evidence="2">The sequence shown here is derived from an EMBL/GenBank/DDBJ whole genome shotgun (WGS) entry which is preliminary data.</text>
</comment>
<sequence>MVTIREINASQTWDLRHHVMWPDQTIDYVKLAEDEDGTHFGLFEDDQLMSVVSLFINGQQAQFRKFATANAAQGRGYGTKLLNHLMAAALRYNVTTIWCNARSDKAAFYKRFGMIETDRKFIKEGLGYITMQKTIIP</sequence>
<dbReference type="EMBL" id="JXRA01000030">
    <property type="protein sequence ID" value="KIO77708.1"/>
    <property type="molecule type" value="Genomic_DNA"/>
</dbReference>
<keyword evidence="2" id="KW-0808">Transferase</keyword>
<gene>
    <name evidence="2" type="ORF">TH53_08000</name>
</gene>
<dbReference type="OrthoDB" id="1178186at2"/>
<organism evidence="2 3">
    <name type="scientific">Pedobacter lusitanus</name>
    <dbReference type="NCBI Taxonomy" id="1503925"/>
    <lineage>
        <taxon>Bacteria</taxon>
        <taxon>Pseudomonadati</taxon>
        <taxon>Bacteroidota</taxon>
        <taxon>Sphingobacteriia</taxon>
        <taxon>Sphingobacteriales</taxon>
        <taxon>Sphingobacteriaceae</taxon>
        <taxon>Pedobacter</taxon>
    </lineage>
</organism>
<dbReference type="Proteomes" id="UP000032049">
    <property type="component" value="Unassembled WGS sequence"/>
</dbReference>
<name>A0A0D0F7S7_9SPHI</name>
<proteinExistence type="predicted"/>
<evidence type="ECO:0000313" key="3">
    <source>
        <dbReference type="Proteomes" id="UP000032049"/>
    </source>
</evidence>
<feature type="domain" description="N-acetyltransferase" evidence="1">
    <location>
        <begin position="1"/>
        <end position="136"/>
    </location>
</feature>
<dbReference type="SUPFAM" id="SSF55729">
    <property type="entry name" value="Acyl-CoA N-acyltransferases (Nat)"/>
    <property type="match status" value="1"/>
</dbReference>
<reference evidence="2 3" key="1">
    <citation type="submission" date="2015-01" db="EMBL/GenBank/DDBJ databases">
        <title>Draft genome sequence of Pedobacter sp. NL19 isolated from sludge of an effluent treatment pond in an abandoned uranium mine.</title>
        <authorList>
            <person name="Santos T."/>
            <person name="Caetano T."/>
            <person name="Covas C."/>
            <person name="Cruz A."/>
            <person name="Mendo S."/>
        </authorList>
    </citation>
    <scope>NUCLEOTIDE SEQUENCE [LARGE SCALE GENOMIC DNA]</scope>
    <source>
        <strain evidence="2 3">NL19</strain>
    </source>
</reference>
<dbReference type="InterPro" id="IPR016181">
    <property type="entry name" value="Acyl_CoA_acyltransferase"/>
</dbReference>
<keyword evidence="3" id="KW-1185">Reference proteome</keyword>
<dbReference type="RefSeq" id="WP_041880489.1">
    <property type="nucleotide sequence ID" value="NZ_CP157278.1"/>
</dbReference>
<protein>
    <submittedName>
        <fullName evidence="2">GNAT family acetyltransferase</fullName>
    </submittedName>
</protein>
<dbReference type="AlphaFoldDB" id="A0A0D0F7S7"/>
<dbReference type="STRING" id="1503925.TH53_08000"/>
<evidence type="ECO:0000259" key="1">
    <source>
        <dbReference type="PROSITE" id="PS51186"/>
    </source>
</evidence>
<dbReference type="GO" id="GO:0016747">
    <property type="term" value="F:acyltransferase activity, transferring groups other than amino-acyl groups"/>
    <property type="evidence" value="ECO:0007669"/>
    <property type="project" value="InterPro"/>
</dbReference>
<dbReference type="CDD" id="cd04301">
    <property type="entry name" value="NAT_SF"/>
    <property type="match status" value="1"/>
</dbReference>
<dbReference type="Pfam" id="PF13673">
    <property type="entry name" value="Acetyltransf_10"/>
    <property type="match status" value="1"/>
</dbReference>
<accession>A0A0D0F7S7</accession>
<dbReference type="PROSITE" id="PS51186">
    <property type="entry name" value="GNAT"/>
    <property type="match status" value="1"/>
</dbReference>